<dbReference type="EMBL" id="JACTAM010000024">
    <property type="protein sequence ID" value="KAI2649139.1"/>
    <property type="molecule type" value="Genomic_DNA"/>
</dbReference>
<sequence>MAATECMARRLSARQSDARMLGCTDPLARYDSVSPGCSYWPSDQEENCHDGCIKHGLGSRMRRQASLRDVDRNGEVLAHKLSGAPCCTPSARVLSPGHPPPSRSHQDGQYDSGGVYKSPRRCELAATDAASERPPFVGLLSIRAVHVPGRLNHSADLLSRGGVIHGEWRLKVYVAAIAAFHALVDNRTIGKNDLVIRFLKGARRLNPPRPSTLPTWDLALVLDALTGPPFEPIQSVSLRALSLKTALLLALASVKRVGDLQALSIDDSCIEFGPGDCKLTLKPRKGYVPKVLSTPFKAQVITLSAFRPETSAEPGTPDTLLCPVRAVRTYIERSREFRLLDQLFVCFGGRTKGLPVSKQRLSHWIVDAVALAYSSKGVECPIGVCAHSTRGLASSWAWANGISIQDICTAVGWSSPSTFARFYNLDVSSLASHVLSVRTAQAAHPFT</sequence>
<keyword evidence="5" id="KW-1185">Reference proteome</keyword>
<evidence type="ECO:0000256" key="2">
    <source>
        <dbReference type="SAM" id="MobiDB-lite"/>
    </source>
</evidence>
<evidence type="ECO:0000313" key="5">
    <source>
        <dbReference type="Proteomes" id="UP000830375"/>
    </source>
</evidence>
<dbReference type="InterPro" id="IPR002104">
    <property type="entry name" value="Integrase_catalytic"/>
</dbReference>
<keyword evidence="1" id="KW-0233">DNA recombination</keyword>
<reference evidence="4 5" key="1">
    <citation type="submission" date="2022-01" db="EMBL/GenBank/DDBJ databases">
        <title>A high-quality chromosome-level genome assembly of rohu carp, Labeo rohita.</title>
        <authorList>
            <person name="Arick M.A. II"/>
            <person name="Hsu C.-Y."/>
            <person name="Magbanua Z."/>
            <person name="Pechanova O."/>
            <person name="Grover C."/>
            <person name="Miller E."/>
            <person name="Thrash A."/>
            <person name="Ezzel L."/>
            <person name="Alam S."/>
            <person name="Benzie J."/>
            <person name="Hamilton M."/>
            <person name="Karsi A."/>
            <person name="Lawrence M.L."/>
            <person name="Peterson D.G."/>
        </authorList>
    </citation>
    <scope>NUCLEOTIDE SEQUENCE [LARGE SCALE GENOMIC DNA]</scope>
    <source>
        <strain evidence="5">BAU-BD-2019</strain>
        <tissue evidence="4">Blood</tissue>
    </source>
</reference>
<proteinExistence type="predicted"/>
<accession>A0ABQ8LFN4</accession>
<feature type="region of interest" description="Disordered" evidence="2">
    <location>
        <begin position="90"/>
        <end position="112"/>
    </location>
</feature>
<name>A0ABQ8LFN4_LABRO</name>
<dbReference type="Gene3D" id="1.10.443.10">
    <property type="entry name" value="Intergrase catalytic core"/>
    <property type="match status" value="1"/>
</dbReference>
<dbReference type="PANTHER" id="PTHR35617">
    <property type="entry name" value="PHAGE_INTEGRASE DOMAIN-CONTAINING PROTEIN"/>
    <property type="match status" value="1"/>
</dbReference>
<keyword evidence="4" id="KW-0436">Ligase</keyword>
<evidence type="ECO:0000259" key="3">
    <source>
        <dbReference type="PROSITE" id="PS51898"/>
    </source>
</evidence>
<dbReference type="GO" id="GO:0016874">
    <property type="term" value="F:ligase activity"/>
    <property type="evidence" value="ECO:0007669"/>
    <property type="project" value="UniProtKB-KW"/>
</dbReference>
<dbReference type="InterPro" id="IPR013762">
    <property type="entry name" value="Integrase-like_cat_sf"/>
</dbReference>
<evidence type="ECO:0000313" key="4">
    <source>
        <dbReference type="EMBL" id="KAI2649139.1"/>
    </source>
</evidence>
<dbReference type="Proteomes" id="UP000830375">
    <property type="component" value="Unassembled WGS sequence"/>
</dbReference>
<dbReference type="PANTHER" id="PTHR35617:SF3">
    <property type="entry name" value="CORE-BINDING (CB) DOMAIN-CONTAINING PROTEIN"/>
    <property type="match status" value="1"/>
</dbReference>
<evidence type="ECO:0000256" key="1">
    <source>
        <dbReference type="ARBA" id="ARBA00023172"/>
    </source>
</evidence>
<organism evidence="4 5">
    <name type="scientific">Labeo rohita</name>
    <name type="common">Indian major carp</name>
    <name type="synonym">Cyprinus rohita</name>
    <dbReference type="NCBI Taxonomy" id="84645"/>
    <lineage>
        <taxon>Eukaryota</taxon>
        <taxon>Metazoa</taxon>
        <taxon>Chordata</taxon>
        <taxon>Craniata</taxon>
        <taxon>Vertebrata</taxon>
        <taxon>Euteleostomi</taxon>
        <taxon>Actinopterygii</taxon>
        <taxon>Neopterygii</taxon>
        <taxon>Teleostei</taxon>
        <taxon>Ostariophysi</taxon>
        <taxon>Cypriniformes</taxon>
        <taxon>Cyprinidae</taxon>
        <taxon>Labeoninae</taxon>
        <taxon>Labeonini</taxon>
        <taxon>Labeo</taxon>
    </lineage>
</organism>
<gene>
    <name evidence="4" type="ORF">H4Q32_020354</name>
</gene>
<comment type="caution">
    <text evidence="4">The sequence shown here is derived from an EMBL/GenBank/DDBJ whole genome shotgun (WGS) entry which is preliminary data.</text>
</comment>
<dbReference type="PROSITE" id="PS51898">
    <property type="entry name" value="TYR_RECOMBINASE"/>
    <property type="match status" value="1"/>
</dbReference>
<feature type="domain" description="Tyr recombinase" evidence="3">
    <location>
        <begin position="208"/>
        <end position="439"/>
    </location>
</feature>
<dbReference type="SUPFAM" id="SSF56349">
    <property type="entry name" value="DNA breaking-rejoining enzymes"/>
    <property type="match status" value="1"/>
</dbReference>
<protein>
    <submittedName>
        <fullName evidence="4">Leucine--tRNA ligase</fullName>
    </submittedName>
</protein>
<dbReference type="InterPro" id="IPR011010">
    <property type="entry name" value="DNA_brk_join_enz"/>
</dbReference>